<evidence type="ECO:0000313" key="1">
    <source>
        <dbReference type="EMBL" id="QQK08019.1"/>
    </source>
</evidence>
<accession>A0AC61MR03</accession>
<keyword evidence="2" id="KW-1185">Reference proteome</keyword>
<protein>
    <submittedName>
        <fullName evidence="1">Nucleoside deaminase</fullName>
    </submittedName>
</protein>
<proteinExistence type="predicted"/>
<sequence>MNEKIDDFYYMKEALKEAKKAKDKDEIPIGCVVVKNNIIIGRGHNLVESNNNPLRHAELIAIEDASKKIDNWRFNGCTLYVTLEPCAMCSGALVYSRMDRVVFGAYDYKRGYCGSIESLPTKTELNHKVEILGGVMEKECLLLIQDFFKKLRIRNKAN</sequence>
<organism evidence="1 2">
    <name type="scientific">Miniphocaeibacter halophilus</name>
    <dbReference type="NCBI Taxonomy" id="2931922"/>
    <lineage>
        <taxon>Bacteria</taxon>
        <taxon>Bacillati</taxon>
        <taxon>Bacillota</taxon>
        <taxon>Tissierellia</taxon>
        <taxon>Tissierellales</taxon>
        <taxon>Peptoniphilaceae</taxon>
        <taxon>Miniphocaeibacter</taxon>
    </lineage>
</organism>
<dbReference type="Proteomes" id="UP000595814">
    <property type="component" value="Chromosome"/>
</dbReference>
<name>A0AC61MR03_9FIRM</name>
<evidence type="ECO:0000313" key="2">
    <source>
        <dbReference type="Proteomes" id="UP000595814"/>
    </source>
</evidence>
<dbReference type="EMBL" id="CP066744">
    <property type="protein sequence ID" value="QQK08019.1"/>
    <property type="molecule type" value="Genomic_DNA"/>
</dbReference>
<gene>
    <name evidence="1" type="ORF">JFY71_00330</name>
</gene>
<reference evidence="1 2" key="1">
    <citation type="journal article" date="2022" name="Int. J. Syst. Evol. Microbiol.">
        <title>Miniphocaeibacter halophilus sp. nov., an ammonium-tolerant acetate-producing bacterium isolated from a biogas system.</title>
        <authorList>
            <person name="Schnurer A."/>
            <person name="Singh A."/>
            <person name="Bi S."/>
            <person name="Qiao W."/>
            <person name="Westerholm M."/>
        </authorList>
    </citation>
    <scope>NUCLEOTIDE SEQUENCE [LARGE SCALE GENOMIC DNA]</scope>
    <source>
        <strain evidence="1 2">AMB_01</strain>
    </source>
</reference>